<accession>A0A6P1BEB6</accession>
<protein>
    <submittedName>
        <fullName evidence="1">Uncharacterized protein</fullName>
    </submittedName>
</protein>
<name>A0A6P1BEB6_9BRAD</name>
<organism evidence="1 2">
    <name type="scientific">Bradyrhizobium uaiense</name>
    <dbReference type="NCBI Taxonomy" id="2594946"/>
    <lineage>
        <taxon>Bacteria</taxon>
        <taxon>Pseudomonadati</taxon>
        <taxon>Pseudomonadota</taxon>
        <taxon>Alphaproteobacteria</taxon>
        <taxon>Hyphomicrobiales</taxon>
        <taxon>Nitrobacteraceae</taxon>
        <taxon>Bradyrhizobium</taxon>
    </lineage>
</organism>
<proteinExistence type="predicted"/>
<keyword evidence="2" id="KW-1185">Reference proteome</keyword>
<evidence type="ECO:0000313" key="2">
    <source>
        <dbReference type="Proteomes" id="UP000468531"/>
    </source>
</evidence>
<dbReference type="AlphaFoldDB" id="A0A6P1BEB6"/>
<sequence>MGALELLPFRSDRNGAPDFCFDAFSSREPASTSLENALRRGRLSMRLMIAMPVSAADTHCRWSRRTARC</sequence>
<dbReference type="Proteomes" id="UP000468531">
    <property type="component" value="Unassembled WGS sequence"/>
</dbReference>
<evidence type="ECO:0000313" key="1">
    <source>
        <dbReference type="EMBL" id="NEU96787.1"/>
    </source>
</evidence>
<dbReference type="EMBL" id="VKHP01000042">
    <property type="protein sequence ID" value="NEU96787.1"/>
    <property type="molecule type" value="Genomic_DNA"/>
</dbReference>
<reference evidence="1 2" key="1">
    <citation type="journal article" date="2020" name="Arch. Microbiol.">
        <title>Bradyrhizobium uaiense sp. nov., a new highly efficient cowpea symbiont.</title>
        <authorList>
            <person name="Cabral Michel D."/>
            <person name="Azarias Guimaraes A."/>
            <person name="Martins da Costa E."/>
            <person name="Soares de Carvalho T."/>
            <person name="Balsanelli E."/>
            <person name="Willems A."/>
            <person name="Maltempi de Souza E."/>
            <person name="de Souza Moreira F.M."/>
        </authorList>
    </citation>
    <scope>NUCLEOTIDE SEQUENCE [LARGE SCALE GENOMIC DNA]</scope>
    <source>
        <strain evidence="1 2">UFLA 03-164</strain>
    </source>
</reference>
<comment type="caution">
    <text evidence="1">The sequence shown here is derived from an EMBL/GenBank/DDBJ whole genome shotgun (WGS) entry which is preliminary data.</text>
</comment>
<gene>
    <name evidence="1" type="ORF">FNJ47_13285</name>
</gene>